<dbReference type="HOGENOM" id="CLU_647028_0_0_10"/>
<dbReference type="CDD" id="cd15482">
    <property type="entry name" value="Sialidase_non-viral"/>
    <property type="match status" value="1"/>
</dbReference>
<dbReference type="KEGG" id="cmr:Cycma_0102"/>
<dbReference type="eggNOG" id="COG4409">
    <property type="taxonomic scope" value="Bacteria"/>
</dbReference>
<sequence length="411" mass="46193">MANRREFLLKSSVSVLAIGLPQVGFSFSKAPFAPKFSHSLDVVAKLFDGKQCWVHPRAGTVDGSKEVVMTMSTLDLEGSDVFKGMYQILSKDGGKTWTEPRKSEPLAPRMETVDGVEHPVAAADFWPKWHSKTGVLLGIGHTIVYTPEWKVASPRPRHTAYSVYDPQAEDWLPWKKLEMPEGEVFFSAGAGCVQRLDLPDGSILLPIYYKPPGKNSRVVVCHCSFDGKELRFLKKGNSLKVDNDTRGLHEPSLMEFGGKYFLTIRNDLQGYITTSADGLHYTAIKPWTFDDGSLLGNYNTQQHWVRHSDALFLVYTRKGADNDHVFRHRAPLFMAQVDPEKLAVIRDTEVVLVPERGARLGNFGVTEISPKETWVTVSEWMQPEGVEQYGSDGSVYVAKIKWKKRNKLFGK</sequence>
<dbReference type="InterPro" id="IPR036278">
    <property type="entry name" value="Sialidase_sf"/>
</dbReference>
<dbReference type="RefSeq" id="WP_014018185.1">
    <property type="nucleotide sequence ID" value="NC_015914.1"/>
</dbReference>
<dbReference type="STRING" id="880070.Cycma_0102"/>
<evidence type="ECO:0000313" key="2">
    <source>
        <dbReference type="Proteomes" id="UP000001635"/>
    </source>
</evidence>
<dbReference type="OrthoDB" id="833750at2"/>
<dbReference type="EMBL" id="CP002955">
    <property type="protein sequence ID" value="AEL23886.1"/>
    <property type="molecule type" value="Genomic_DNA"/>
</dbReference>
<reference evidence="2" key="1">
    <citation type="submission" date="2011-07" db="EMBL/GenBank/DDBJ databases">
        <title>The complete genome of Cyclobacterium marinum DSM 745.</title>
        <authorList>
            <person name="Lucas S."/>
            <person name="Han J."/>
            <person name="Lapidus A."/>
            <person name="Bruce D."/>
            <person name="Goodwin L."/>
            <person name="Pitluck S."/>
            <person name="Peters L."/>
            <person name="Kyrpides N."/>
            <person name="Mavromatis K."/>
            <person name="Ivanova N."/>
            <person name="Ovchinnikova G."/>
            <person name="Chertkov O."/>
            <person name="Detter J.C."/>
            <person name="Tapia R."/>
            <person name="Han C."/>
            <person name="Land M."/>
            <person name="Hauser L."/>
            <person name="Markowitz V."/>
            <person name="Cheng J.-F."/>
            <person name="Hugenholtz P."/>
            <person name="Woyke T."/>
            <person name="Wu D."/>
            <person name="Tindall B."/>
            <person name="Schuetze A."/>
            <person name="Brambilla E."/>
            <person name="Klenk H.-P."/>
            <person name="Eisen J.A."/>
        </authorList>
    </citation>
    <scope>NUCLEOTIDE SEQUENCE [LARGE SCALE GENOMIC DNA]</scope>
    <source>
        <strain evidence="2">ATCC 25205 / DSM 745 / LMG 13164 / NCIMB 1802</strain>
    </source>
</reference>
<organism evidence="1 2">
    <name type="scientific">Cyclobacterium marinum (strain ATCC 25205 / DSM 745 / LMG 13164 / NCIMB 1802)</name>
    <name type="common">Flectobacillus marinus</name>
    <dbReference type="NCBI Taxonomy" id="880070"/>
    <lineage>
        <taxon>Bacteria</taxon>
        <taxon>Pseudomonadati</taxon>
        <taxon>Bacteroidota</taxon>
        <taxon>Cytophagia</taxon>
        <taxon>Cytophagales</taxon>
        <taxon>Cyclobacteriaceae</taxon>
        <taxon>Cyclobacterium</taxon>
    </lineage>
</organism>
<dbReference type="SUPFAM" id="SSF50939">
    <property type="entry name" value="Sialidases"/>
    <property type="match status" value="1"/>
</dbReference>
<gene>
    <name evidence="1" type="ordered locus">Cycma_0102</name>
</gene>
<name>G0J0H0_CYCMS</name>
<evidence type="ECO:0000313" key="1">
    <source>
        <dbReference type="EMBL" id="AEL23886.1"/>
    </source>
</evidence>
<dbReference type="eggNOG" id="COG0412">
    <property type="taxonomic scope" value="Bacteria"/>
</dbReference>
<protein>
    <submittedName>
        <fullName evidence="1">Sialidase</fullName>
    </submittedName>
</protein>
<accession>G0J0H0</accession>
<dbReference type="Gene3D" id="2.120.10.10">
    <property type="match status" value="1"/>
</dbReference>
<keyword evidence="2" id="KW-1185">Reference proteome</keyword>
<proteinExistence type="predicted"/>
<dbReference type="AlphaFoldDB" id="G0J0H0"/>
<dbReference type="Proteomes" id="UP000001635">
    <property type="component" value="Chromosome"/>
</dbReference>